<dbReference type="CDD" id="cd01392">
    <property type="entry name" value="HTH_LacI"/>
    <property type="match status" value="1"/>
</dbReference>
<evidence type="ECO:0000313" key="6">
    <source>
        <dbReference type="Proteomes" id="UP000248128"/>
    </source>
</evidence>
<dbReference type="Pfam" id="PF13377">
    <property type="entry name" value="Peripla_BP_3"/>
    <property type="match status" value="1"/>
</dbReference>
<dbReference type="InterPro" id="IPR028082">
    <property type="entry name" value="Peripla_BP_I"/>
</dbReference>
<dbReference type="Proteomes" id="UP000248128">
    <property type="component" value="Unassembled WGS sequence"/>
</dbReference>
<dbReference type="PANTHER" id="PTHR30146:SF109">
    <property type="entry name" value="HTH-TYPE TRANSCRIPTIONAL REGULATOR GALS"/>
    <property type="match status" value="1"/>
</dbReference>
<dbReference type="RefSeq" id="WP_146210525.1">
    <property type="nucleotide sequence ID" value="NZ_QGLK01000001.1"/>
</dbReference>
<dbReference type="InterPro" id="IPR000843">
    <property type="entry name" value="HTH_LacI"/>
</dbReference>
<feature type="domain" description="HTH lacI-type" evidence="4">
    <location>
        <begin position="6"/>
        <end position="61"/>
    </location>
</feature>
<name>A0A318MRS5_9BIFI</name>
<protein>
    <submittedName>
        <fullName evidence="5">LacI family transcriptional regulator</fullName>
    </submittedName>
</protein>
<dbReference type="InterPro" id="IPR046335">
    <property type="entry name" value="LacI/GalR-like_sensor"/>
</dbReference>
<sequence length="358" mass="39655">MPAKRTTIKDVAKKANVSIRTVSNVINNRDDQMRPGTKSRVERAIKDLGYQVNRSARALKTGKTKVLGLAMPDFDQPFIGFLVNAFDEAARRRGYATVSSLFGFSNERRRDFADSIPRINADGWAYLFEEPIHPDSPLFQQNVPLILISDYSSAGMYDIITMPNTESSQYLTNTLFDQGSSSIAFIGAPESLYDKSAADSDKLKYLIMNATDGNGTLRLKGYVLAHLQHGKEIPWNQVIPTKHMTSFSGVTATYNLLKNKVLPDSIVCVNDAVAMGVISTLIRNGFSIPEQIRVCGFDNIPESEISVPPLTTINFHIDQYAQLAVDALVSRINGNLEPANTFTSGFNLIERESTRIFS</sequence>
<reference evidence="5 6" key="1">
    <citation type="submission" date="2018-05" db="EMBL/GenBank/DDBJ databases">
        <title>Reference genomes for bee gut microbiota database.</title>
        <authorList>
            <person name="Ellegaard K.M."/>
        </authorList>
    </citation>
    <scope>NUCLEOTIDE SEQUENCE [LARGE SCALE GENOMIC DNA]</scope>
    <source>
        <strain evidence="5 6">ESL0199</strain>
    </source>
</reference>
<dbReference type="Gene3D" id="1.10.260.40">
    <property type="entry name" value="lambda repressor-like DNA-binding domains"/>
    <property type="match status" value="1"/>
</dbReference>
<dbReference type="CDD" id="cd06267">
    <property type="entry name" value="PBP1_LacI_sugar_binding-like"/>
    <property type="match status" value="1"/>
</dbReference>
<dbReference type="InterPro" id="IPR010982">
    <property type="entry name" value="Lambda_DNA-bd_dom_sf"/>
</dbReference>
<dbReference type="Gene3D" id="3.40.50.2300">
    <property type="match status" value="2"/>
</dbReference>
<evidence type="ECO:0000259" key="4">
    <source>
        <dbReference type="PROSITE" id="PS50932"/>
    </source>
</evidence>
<dbReference type="Pfam" id="PF00356">
    <property type="entry name" value="LacI"/>
    <property type="match status" value="1"/>
</dbReference>
<dbReference type="OrthoDB" id="2854648at2"/>
<evidence type="ECO:0000256" key="1">
    <source>
        <dbReference type="ARBA" id="ARBA00023015"/>
    </source>
</evidence>
<keyword evidence="3" id="KW-0804">Transcription</keyword>
<dbReference type="GO" id="GO:0003700">
    <property type="term" value="F:DNA-binding transcription factor activity"/>
    <property type="evidence" value="ECO:0007669"/>
    <property type="project" value="TreeGrafter"/>
</dbReference>
<dbReference type="PANTHER" id="PTHR30146">
    <property type="entry name" value="LACI-RELATED TRANSCRIPTIONAL REPRESSOR"/>
    <property type="match status" value="1"/>
</dbReference>
<evidence type="ECO:0000313" key="5">
    <source>
        <dbReference type="EMBL" id="PXY89627.1"/>
    </source>
</evidence>
<dbReference type="PRINTS" id="PR00036">
    <property type="entry name" value="HTHLACI"/>
</dbReference>
<proteinExistence type="predicted"/>
<evidence type="ECO:0000256" key="3">
    <source>
        <dbReference type="ARBA" id="ARBA00023163"/>
    </source>
</evidence>
<dbReference type="SMART" id="SM00354">
    <property type="entry name" value="HTH_LACI"/>
    <property type="match status" value="1"/>
</dbReference>
<organism evidence="5 6">
    <name type="scientific">Bifidobacterium asteroides</name>
    <dbReference type="NCBI Taxonomy" id="1684"/>
    <lineage>
        <taxon>Bacteria</taxon>
        <taxon>Bacillati</taxon>
        <taxon>Actinomycetota</taxon>
        <taxon>Actinomycetes</taxon>
        <taxon>Bifidobacteriales</taxon>
        <taxon>Bifidobacteriaceae</taxon>
        <taxon>Bifidobacterium</taxon>
    </lineage>
</organism>
<dbReference type="SUPFAM" id="SSF47413">
    <property type="entry name" value="lambda repressor-like DNA-binding domains"/>
    <property type="match status" value="1"/>
</dbReference>
<evidence type="ECO:0000256" key="2">
    <source>
        <dbReference type="ARBA" id="ARBA00023125"/>
    </source>
</evidence>
<accession>A0A318MRS5</accession>
<dbReference type="GO" id="GO:0000976">
    <property type="term" value="F:transcription cis-regulatory region binding"/>
    <property type="evidence" value="ECO:0007669"/>
    <property type="project" value="TreeGrafter"/>
</dbReference>
<keyword evidence="2" id="KW-0238">DNA-binding</keyword>
<dbReference type="PROSITE" id="PS50932">
    <property type="entry name" value="HTH_LACI_2"/>
    <property type="match status" value="1"/>
</dbReference>
<gene>
    <name evidence="5" type="ORF">DKK74_01900</name>
</gene>
<keyword evidence="1" id="KW-0805">Transcription regulation</keyword>
<dbReference type="EMBL" id="QGLK01000001">
    <property type="protein sequence ID" value="PXY89627.1"/>
    <property type="molecule type" value="Genomic_DNA"/>
</dbReference>
<dbReference type="PROSITE" id="PS00356">
    <property type="entry name" value="HTH_LACI_1"/>
    <property type="match status" value="1"/>
</dbReference>
<dbReference type="SUPFAM" id="SSF53822">
    <property type="entry name" value="Periplasmic binding protein-like I"/>
    <property type="match status" value="1"/>
</dbReference>
<comment type="caution">
    <text evidence="5">The sequence shown here is derived from an EMBL/GenBank/DDBJ whole genome shotgun (WGS) entry which is preliminary data.</text>
</comment>
<dbReference type="AlphaFoldDB" id="A0A318MRS5"/>